<sequence length="147" mass="15236">MKKVTGDDLIDLAGIKRRIEARDREIDNPYTKDVQVMGIRNALAYPGDTLSRTASVHRILDPSAGPLIAVRLNILTRKTLGGLQTDLSGRVLNSAGTPIAGLYAAGEVAGFGGGGVYGYRSLEGTFLGGCLFSGRTAGRAAAAATAS</sequence>
<evidence type="ECO:0000313" key="4">
    <source>
        <dbReference type="EMBL" id="GAA3580158.1"/>
    </source>
</evidence>
<dbReference type="InterPro" id="IPR003953">
    <property type="entry name" value="FAD-dep_OxRdtase_2_FAD-bd"/>
</dbReference>
<comment type="caution">
    <text evidence="4">The sequence shown here is derived from an EMBL/GenBank/DDBJ whole genome shotgun (WGS) entry which is preliminary data.</text>
</comment>
<dbReference type="Proteomes" id="UP001500707">
    <property type="component" value="Unassembled WGS sequence"/>
</dbReference>
<keyword evidence="5" id="KW-1185">Reference proteome</keyword>
<evidence type="ECO:0000313" key="5">
    <source>
        <dbReference type="Proteomes" id="UP001500707"/>
    </source>
</evidence>
<reference evidence="5" key="1">
    <citation type="journal article" date="2019" name="Int. J. Syst. Evol. Microbiol.">
        <title>The Global Catalogue of Microorganisms (GCM) 10K type strain sequencing project: providing services to taxonomists for standard genome sequencing and annotation.</title>
        <authorList>
            <consortium name="The Broad Institute Genomics Platform"/>
            <consortium name="The Broad Institute Genome Sequencing Center for Infectious Disease"/>
            <person name="Wu L."/>
            <person name="Ma J."/>
        </authorList>
    </citation>
    <scope>NUCLEOTIDE SEQUENCE [LARGE SCALE GENOMIC DNA]</scope>
    <source>
        <strain evidence="5">JCM 17656</strain>
    </source>
</reference>
<protein>
    <recommendedName>
        <fullName evidence="3">FAD-dependent oxidoreductase 2 FAD-binding domain-containing protein</fullName>
    </recommendedName>
</protein>
<dbReference type="PANTHER" id="PTHR43260">
    <property type="entry name" value="3-KETOSTEROID-DELTA-1-DEHYDROGENASE"/>
    <property type="match status" value="1"/>
</dbReference>
<keyword evidence="1" id="KW-0285">Flavoprotein</keyword>
<dbReference type="PANTHER" id="PTHR43260:SF1">
    <property type="entry name" value="KSDD-LIKE STEROID DEHYDROGENASE RV0785"/>
    <property type="match status" value="1"/>
</dbReference>
<accession>A0ABP6YC65</accession>
<gene>
    <name evidence="4" type="ORF">GCM10022295_71890</name>
</gene>
<name>A0ABP6YC65_9ACTN</name>
<evidence type="ECO:0000259" key="3">
    <source>
        <dbReference type="Pfam" id="PF00890"/>
    </source>
</evidence>
<dbReference type="SUPFAM" id="SSF51905">
    <property type="entry name" value="FAD/NAD(P)-binding domain"/>
    <property type="match status" value="1"/>
</dbReference>
<dbReference type="Gene3D" id="3.50.50.60">
    <property type="entry name" value="FAD/NAD(P)-binding domain"/>
    <property type="match status" value="1"/>
</dbReference>
<evidence type="ECO:0000256" key="2">
    <source>
        <dbReference type="ARBA" id="ARBA00023002"/>
    </source>
</evidence>
<dbReference type="InterPro" id="IPR036188">
    <property type="entry name" value="FAD/NAD-bd_sf"/>
</dbReference>
<keyword evidence="2" id="KW-0560">Oxidoreductase</keyword>
<evidence type="ECO:0000256" key="1">
    <source>
        <dbReference type="ARBA" id="ARBA00022630"/>
    </source>
</evidence>
<dbReference type="EMBL" id="BAABCE010000017">
    <property type="protein sequence ID" value="GAA3580158.1"/>
    <property type="molecule type" value="Genomic_DNA"/>
</dbReference>
<proteinExistence type="predicted"/>
<feature type="domain" description="FAD-dependent oxidoreductase 2 FAD-binding" evidence="3">
    <location>
        <begin position="6"/>
        <end position="127"/>
    </location>
</feature>
<organism evidence="4 5">
    <name type="scientific">Streptomyces osmaniensis</name>
    <dbReference type="NCBI Taxonomy" id="593134"/>
    <lineage>
        <taxon>Bacteria</taxon>
        <taxon>Bacillati</taxon>
        <taxon>Actinomycetota</taxon>
        <taxon>Actinomycetes</taxon>
        <taxon>Kitasatosporales</taxon>
        <taxon>Streptomycetaceae</taxon>
        <taxon>Streptomyces</taxon>
    </lineage>
</organism>
<dbReference type="InterPro" id="IPR014614">
    <property type="entry name" value="KsdD_DH"/>
</dbReference>
<dbReference type="Pfam" id="PF00890">
    <property type="entry name" value="FAD_binding_2"/>
    <property type="match status" value="1"/>
</dbReference>